<name>A0AAN7XL67_ELEMC</name>
<sequence length="80" mass="8927">MRLTVFVIFASFLAAGLCCLPRNILQPLGNVVPCAAKGPLFRQIARHFQAHFAPLAWGELHGVDNMLRSPEEAGRRKRDQ</sequence>
<reference evidence="2 3" key="2">
    <citation type="journal article" date="2023" name="Mol. Biol. Evol.">
        <title>Genomics of Secondarily Temperate Adaptation in the Only Non-Antarctic Icefish.</title>
        <authorList>
            <person name="Rivera-Colon A.G."/>
            <person name="Rayamajhi N."/>
            <person name="Minhas B.F."/>
            <person name="Madrigal G."/>
            <person name="Bilyk K.T."/>
            <person name="Yoon V."/>
            <person name="Hune M."/>
            <person name="Gregory S."/>
            <person name="Cheng C.H.C."/>
            <person name="Catchen J.M."/>
        </authorList>
    </citation>
    <scope>NUCLEOTIDE SEQUENCE [LARGE SCALE GENOMIC DNA]</scope>
    <source>
        <strain evidence="2">JMC-PN-2008</strain>
    </source>
</reference>
<feature type="signal peptide" evidence="1">
    <location>
        <begin position="1"/>
        <end position="18"/>
    </location>
</feature>
<evidence type="ECO:0000313" key="3">
    <source>
        <dbReference type="Proteomes" id="UP001346869"/>
    </source>
</evidence>
<comment type="caution">
    <text evidence="2">The sequence shown here is derived from an EMBL/GenBank/DDBJ whole genome shotgun (WGS) entry which is preliminary data.</text>
</comment>
<evidence type="ECO:0008006" key="4">
    <source>
        <dbReference type="Google" id="ProtNLM"/>
    </source>
</evidence>
<keyword evidence="3" id="KW-1185">Reference proteome</keyword>
<evidence type="ECO:0000313" key="2">
    <source>
        <dbReference type="EMBL" id="KAK5863032.1"/>
    </source>
</evidence>
<dbReference type="Proteomes" id="UP001346869">
    <property type="component" value="Unassembled WGS sequence"/>
</dbReference>
<protein>
    <recommendedName>
        <fullName evidence="4">Secreted protein</fullName>
    </recommendedName>
</protein>
<keyword evidence="1" id="KW-0732">Signal</keyword>
<dbReference type="AlphaFoldDB" id="A0AAN7XL67"/>
<reference evidence="2 3" key="1">
    <citation type="journal article" date="2023" name="Genes (Basel)">
        <title>Chromosome-Level Genome Assembly and Circadian Gene Repertoire of the Patagonia Blennie Eleginops maclovinus-The Closest Ancestral Proxy of Antarctic Cryonotothenioids.</title>
        <authorList>
            <person name="Cheng C.C."/>
            <person name="Rivera-Colon A.G."/>
            <person name="Minhas B.F."/>
            <person name="Wilson L."/>
            <person name="Rayamajhi N."/>
            <person name="Vargas-Chacoff L."/>
            <person name="Catchen J.M."/>
        </authorList>
    </citation>
    <scope>NUCLEOTIDE SEQUENCE [LARGE SCALE GENOMIC DNA]</scope>
    <source>
        <strain evidence="2">JMC-PN-2008</strain>
    </source>
</reference>
<feature type="chain" id="PRO_5042810761" description="Secreted protein" evidence="1">
    <location>
        <begin position="19"/>
        <end position="80"/>
    </location>
</feature>
<proteinExistence type="predicted"/>
<evidence type="ECO:0000256" key="1">
    <source>
        <dbReference type="SAM" id="SignalP"/>
    </source>
</evidence>
<accession>A0AAN7XL67</accession>
<dbReference type="EMBL" id="JAUZQC010000011">
    <property type="protein sequence ID" value="KAK5863032.1"/>
    <property type="molecule type" value="Genomic_DNA"/>
</dbReference>
<gene>
    <name evidence="2" type="ORF">PBY51_000093</name>
</gene>
<organism evidence="2 3">
    <name type="scientific">Eleginops maclovinus</name>
    <name type="common">Patagonian blennie</name>
    <name type="synonym">Eleginus maclovinus</name>
    <dbReference type="NCBI Taxonomy" id="56733"/>
    <lineage>
        <taxon>Eukaryota</taxon>
        <taxon>Metazoa</taxon>
        <taxon>Chordata</taxon>
        <taxon>Craniata</taxon>
        <taxon>Vertebrata</taxon>
        <taxon>Euteleostomi</taxon>
        <taxon>Actinopterygii</taxon>
        <taxon>Neopterygii</taxon>
        <taxon>Teleostei</taxon>
        <taxon>Neoteleostei</taxon>
        <taxon>Acanthomorphata</taxon>
        <taxon>Eupercaria</taxon>
        <taxon>Perciformes</taxon>
        <taxon>Notothenioidei</taxon>
        <taxon>Eleginopidae</taxon>
        <taxon>Eleginops</taxon>
    </lineage>
</organism>